<feature type="compositionally biased region" description="Low complexity" evidence="1">
    <location>
        <begin position="302"/>
        <end position="314"/>
    </location>
</feature>
<reference evidence="4" key="1">
    <citation type="journal article" date="2023" name="Commun. Biol.">
        <title>Genome analysis of Parmales, the sister group of diatoms, reveals the evolutionary specialization of diatoms from phago-mixotrophs to photoautotrophs.</title>
        <authorList>
            <person name="Ban H."/>
            <person name="Sato S."/>
            <person name="Yoshikawa S."/>
            <person name="Yamada K."/>
            <person name="Nakamura Y."/>
            <person name="Ichinomiya M."/>
            <person name="Sato N."/>
            <person name="Blanc-Mathieu R."/>
            <person name="Endo H."/>
            <person name="Kuwata A."/>
            <person name="Ogata H."/>
        </authorList>
    </citation>
    <scope>NUCLEOTIDE SEQUENCE [LARGE SCALE GENOMIC DNA]</scope>
    <source>
        <strain evidence="4">NIES 3701</strain>
    </source>
</reference>
<feature type="domain" description="Myb-like" evidence="2">
    <location>
        <begin position="142"/>
        <end position="194"/>
    </location>
</feature>
<protein>
    <recommendedName>
        <fullName evidence="2">Myb-like domain-containing protein</fullName>
    </recommendedName>
</protein>
<dbReference type="InterPro" id="IPR001005">
    <property type="entry name" value="SANT/Myb"/>
</dbReference>
<keyword evidence="4" id="KW-1185">Reference proteome</keyword>
<feature type="compositionally biased region" description="Polar residues" evidence="1">
    <location>
        <begin position="1"/>
        <end position="19"/>
    </location>
</feature>
<proteinExistence type="predicted"/>
<dbReference type="SMART" id="SM00717">
    <property type="entry name" value="SANT"/>
    <property type="match status" value="2"/>
</dbReference>
<evidence type="ECO:0000259" key="2">
    <source>
        <dbReference type="SMART" id="SM00717"/>
    </source>
</evidence>
<feature type="domain" description="Myb-like" evidence="2">
    <location>
        <begin position="79"/>
        <end position="131"/>
    </location>
</feature>
<dbReference type="AlphaFoldDB" id="A0A9W7BL52"/>
<sequence>MTSHASLEPSSTSQTQNTIEMGGDDDEGKREAGDDLMKHPPTICGGGCVEKIEKNTGAAGPSKKKKKKEVIHRGLSDQRPPSWSDEELAALRKGVDHYGLDFERIRKEREVLFVNRSVHALECHYRRLEPSKFRGLVTAKTRKGAWTYEEDAAMFKGVDDYGLDFARIKEENKAVLEIRKPKAMEQRYRRIKKQKYKELKKKELQAVMDAVPSSWLIFPAPVLEPVPESVPEPVVHYVEVFHDPQDLLEELRSASTNLCALKKSGGVDVSPTKKRYLTAAEAVQPKRIRPAVVVPSPPLSPSPSSTNPTTDSSTDMVISDEDEDPVPTFDPPVPLNLMYTAMRLINLIELIKSETGVIETNTIEVMSAAEAKFEIEPGVNQSTKSRAISFCEKVLGGTAITEPRRSLNT</sequence>
<dbReference type="InterPro" id="IPR009057">
    <property type="entry name" value="Homeodomain-like_sf"/>
</dbReference>
<evidence type="ECO:0000313" key="4">
    <source>
        <dbReference type="Proteomes" id="UP001165085"/>
    </source>
</evidence>
<organism evidence="3 4">
    <name type="scientific">Triparma strigata</name>
    <dbReference type="NCBI Taxonomy" id="1606541"/>
    <lineage>
        <taxon>Eukaryota</taxon>
        <taxon>Sar</taxon>
        <taxon>Stramenopiles</taxon>
        <taxon>Ochrophyta</taxon>
        <taxon>Bolidophyceae</taxon>
        <taxon>Parmales</taxon>
        <taxon>Triparmaceae</taxon>
        <taxon>Triparma</taxon>
    </lineage>
</organism>
<feature type="region of interest" description="Disordered" evidence="1">
    <location>
        <begin position="292"/>
        <end position="330"/>
    </location>
</feature>
<feature type="compositionally biased region" description="Basic and acidic residues" evidence="1">
    <location>
        <begin position="27"/>
        <end position="38"/>
    </location>
</feature>
<dbReference type="EMBL" id="BRXY01000400">
    <property type="protein sequence ID" value="GMH92421.1"/>
    <property type="molecule type" value="Genomic_DNA"/>
</dbReference>
<evidence type="ECO:0000256" key="1">
    <source>
        <dbReference type="SAM" id="MobiDB-lite"/>
    </source>
</evidence>
<dbReference type="CDD" id="cd00167">
    <property type="entry name" value="SANT"/>
    <property type="match status" value="1"/>
</dbReference>
<gene>
    <name evidence="3" type="ORF">TrST_g1887</name>
</gene>
<accession>A0A9W7BL52</accession>
<dbReference type="Proteomes" id="UP001165085">
    <property type="component" value="Unassembled WGS sequence"/>
</dbReference>
<dbReference type="Gene3D" id="1.10.10.60">
    <property type="entry name" value="Homeodomain-like"/>
    <property type="match status" value="1"/>
</dbReference>
<comment type="caution">
    <text evidence="3">The sequence shown here is derived from an EMBL/GenBank/DDBJ whole genome shotgun (WGS) entry which is preliminary data.</text>
</comment>
<name>A0A9W7BL52_9STRA</name>
<evidence type="ECO:0000313" key="3">
    <source>
        <dbReference type="EMBL" id="GMH92421.1"/>
    </source>
</evidence>
<feature type="region of interest" description="Disordered" evidence="1">
    <location>
        <begin position="1"/>
        <end position="83"/>
    </location>
</feature>
<dbReference type="SUPFAM" id="SSF46689">
    <property type="entry name" value="Homeodomain-like"/>
    <property type="match status" value="1"/>
</dbReference>